<dbReference type="InterPro" id="IPR011009">
    <property type="entry name" value="Kinase-like_dom_sf"/>
</dbReference>
<sequence>MGQFIGTLCPLRFRLWLGRQLYQPLTSRVVRVSRNRVIKGPCSPPEIEAMQYVTNNTAIPIPKIYEVHITHNQQIFIEMEYINGEDLDTSWRVDGRLSQEQKNAICTDIKNYVSILRDLQPPAEDLVASALQNPAYDGRIGARFFGPFSHREFHSLTRGHLRMDDVAIVLGEEVEKVHTTSYRTCFTHGDLVPRNIIVRNARVAAIIDWGFAGWYPEYWEFTKGHYDFFPKEDWSEHLHQAIPPYKMELIAEQVLWEMLPDPGTPATSHRDGVVRKTPGSMPSATWQKARAEHQAEDLWSVVLSSRLYVNGT</sequence>
<dbReference type="InterPro" id="IPR002575">
    <property type="entry name" value="Aminoglycoside_PTrfase"/>
</dbReference>
<dbReference type="PANTHER" id="PTHR21310">
    <property type="entry name" value="AMINOGLYCOSIDE PHOSPHOTRANSFERASE-RELATED-RELATED"/>
    <property type="match status" value="1"/>
</dbReference>
<dbReference type="GeneID" id="72072756"/>
<accession>A0A9Q8QQ57</accession>
<proteinExistence type="predicted"/>
<keyword evidence="3" id="KW-1185">Reference proteome</keyword>
<dbReference type="Proteomes" id="UP000829364">
    <property type="component" value="Chromosome 10"/>
</dbReference>
<dbReference type="KEGG" id="ptkz:JDV02_010839"/>
<dbReference type="AlphaFoldDB" id="A0A9Q8QQ57"/>
<dbReference type="InterPro" id="IPR051678">
    <property type="entry name" value="AGP_Transferase"/>
</dbReference>
<dbReference type="CDD" id="cd05120">
    <property type="entry name" value="APH_ChoK_like"/>
    <property type="match status" value="1"/>
</dbReference>
<reference evidence="2" key="1">
    <citation type="submission" date="2021-11" db="EMBL/GenBank/DDBJ databases">
        <title>Purpureocillium_takamizusanense_genome.</title>
        <authorList>
            <person name="Nguyen N.-H."/>
        </authorList>
    </citation>
    <scope>NUCLEOTIDE SEQUENCE</scope>
    <source>
        <strain evidence="2">PT3</strain>
    </source>
</reference>
<evidence type="ECO:0000313" key="3">
    <source>
        <dbReference type="Proteomes" id="UP000829364"/>
    </source>
</evidence>
<gene>
    <name evidence="2" type="ORF">JDV02_010839</name>
</gene>
<dbReference type="Pfam" id="PF01636">
    <property type="entry name" value="APH"/>
    <property type="match status" value="1"/>
</dbReference>
<dbReference type="Gene3D" id="3.90.1200.10">
    <property type="match status" value="1"/>
</dbReference>
<name>A0A9Q8QQ57_9HYPO</name>
<feature type="domain" description="Aminoglycoside phosphotransferase" evidence="1">
    <location>
        <begin position="44"/>
        <end position="234"/>
    </location>
</feature>
<evidence type="ECO:0000313" key="2">
    <source>
        <dbReference type="EMBL" id="UNI23845.1"/>
    </source>
</evidence>
<organism evidence="2 3">
    <name type="scientific">Purpureocillium takamizusanense</name>
    <dbReference type="NCBI Taxonomy" id="2060973"/>
    <lineage>
        <taxon>Eukaryota</taxon>
        <taxon>Fungi</taxon>
        <taxon>Dikarya</taxon>
        <taxon>Ascomycota</taxon>
        <taxon>Pezizomycotina</taxon>
        <taxon>Sordariomycetes</taxon>
        <taxon>Hypocreomycetidae</taxon>
        <taxon>Hypocreales</taxon>
        <taxon>Ophiocordycipitaceae</taxon>
        <taxon>Purpureocillium</taxon>
    </lineage>
</organism>
<dbReference type="OrthoDB" id="8300194at2759"/>
<protein>
    <recommendedName>
        <fullName evidence="1">Aminoglycoside phosphotransferase domain-containing protein</fullName>
    </recommendedName>
</protein>
<evidence type="ECO:0000259" key="1">
    <source>
        <dbReference type="Pfam" id="PF01636"/>
    </source>
</evidence>
<dbReference type="RefSeq" id="XP_047847326.1">
    <property type="nucleotide sequence ID" value="XM_047992577.1"/>
</dbReference>
<dbReference type="PANTHER" id="PTHR21310:SF58">
    <property type="entry name" value="AMINOGLYCOSIDE PHOSPHOTRANSFERASE DOMAIN-CONTAINING PROTEIN"/>
    <property type="match status" value="1"/>
</dbReference>
<dbReference type="EMBL" id="CP086363">
    <property type="protein sequence ID" value="UNI23845.1"/>
    <property type="molecule type" value="Genomic_DNA"/>
</dbReference>
<dbReference type="SUPFAM" id="SSF56112">
    <property type="entry name" value="Protein kinase-like (PK-like)"/>
    <property type="match status" value="1"/>
</dbReference>